<gene>
    <name evidence="2" type="primary">LOC115217934</name>
</gene>
<dbReference type="Proteomes" id="UP000515154">
    <property type="component" value="Linkage group LG12"/>
</dbReference>
<dbReference type="PANTHER" id="PTHR45749:SF37">
    <property type="entry name" value="OS05G0311600 PROTEIN"/>
    <property type="match status" value="1"/>
</dbReference>
<keyword evidence="1" id="KW-1185">Reference proteome</keyword>
<dbReference type="SUPFAM" id="SSF53098">
    <property type="entry name" value="Ribonuclease H-like"/>
    <property type="match status" value="1"/>
</dbReference>
<protein>
    <submittedName>
        <fullName evidence="2">Uncharacterized protein LOC115217934</fullName>
    </submittedName>
</protein>
<sequence length="216" mass="24695">MPTTQNYDAETLADLIIKELTNLCIDPKHMLSQCFDDASVMSSKIDGIQRKIQNRLEKYIPYVHCLNHQLHLVIVNTIKRIPELATFFDTVNILHNFIKRPKIASLCKGLKLPCPMEHMWSGHFTTNVSVIEDHSKILGLLTECTDPSESKMCVEETGILHQVHSPRFVFLALVLSKFLLIIRPVDKQLQSHKCDIYHGLGLLKIAKSEITKLRNK</sequence>
<name>A0A6P7SYM3_9MOLL</name>
<dbReference type="KEGG" id="osn:115217934"/>
<dbReference type="InterPro" id="IPR012337">
    <property type="entry name" value="RNaseH-like_sf"/>
</dbReference>
<evidence type="ECO:0000313" key="1">
    <source>
        <dbReference type="Proteomes" id="UP000515154"/>
    </source>
</evidence>
<proteinExistence type="predicted"/>
<reference evidence="2" key="1">
    <citation type="submission" date="2025-08" db="UniProtKB">
        <authorList>
            <consortium name="RefSeq"/>
        </authorList>
    </citation>
    <scope>IDENTIFICATION</scope>
</reference>
<accession>A0A6P7SYM3</accession>
<dbReference type="RefSeq" id="XP_029643513.1">
    <property type="nucleotide sequence ID" value="XM_029787653.1"/>
</dbReference>
<dbReference type="AlphaFoldDB" id="A0A6P7SYM3"/>
<organism evidence="1 2">
    <name type="scientific">Octopus sinensis</name>
    <name type="common">East Asian common octopus</name>
    <dbReference type="NCBI Taxonomy" id="2607531"/>
    <lineage>
        <taxon>Eukaryota</taxon>
        <taxon>Metazoa</taxon>
        <taxon>Spiralia</taxon>
        <taxon>Lophotrochozoa</taxon>
        <taxon>Mollusca</taxon>
        <taxon>Cephalopoda</taxon>
        <taxon>Coleoidea</taxon>
        <taxon>Octopodiformes</taxon>
        <taxon>Octopoda</taxon>
        <taxon>Incirrata</taxon>
        <taxon>Octopodidae</taxon>
        <taxon>Octopus</taxon>
    </lineage>
</organism>
<evidence type="ECO:0000313" key="2">
    <source>
        <dbReference type="RefSeq" id="XP_029643513.1"/>
    </source>
</evidence>
<dbReference type="PANTHER" id="PTHR45749">
    <property type="match status" value="1"/>
</dbReference>